<protein>
    <submittedName>
        <fullName evidence="1">Uu.00g094400.m01.CDS01</fullName>
    </submittedName>
</protein>
<gene>
    <name evidence="1" type="ORF">KHLLAP_LOCUS8722</name>
</gene>
<dbReference type="EMBL" id="CAUWAG010000010">
    <property type="protein sequence ID" value="CAJ2508254.1"/>
    <property type="molecule type" value="Genomic_DNA"/>
</dbReference>
<name>A0AAI8VNP5_9PEZI</name>
<reference evidence="1" key="1">
    <citation type="submission" date="2023-10" db="EMBL/GenBank/DDBJ databases">
        <authorList>
            <person name="Hackl T."/>
        </authorList>
    </citation>
    <scope>NUCLEOTIDE SEQUENCE</scope>
</reference>
<dbReference type="AlphaFoldDB" id="A0AAI8VNP5"/>
<evidence type="ECO:0000313" key="1">
    <source>
        <dbReference type="EMBL" id="CAJ2508254.1"/>
    </source>
</evidence>
<keyword evidence="2" id="KW-1185">Reference proteome</keyword>
<dbReference type="Proteomes" id="UP001295740">
    <property type="component" value="Unassembled WGS sequence"/>
</dbReference>
<accession>A0AAI8VNP5</accession>
<proteinExistence type="predicted"/>
<evidence type="ECO:0000313" key="2">
    <source>
        <dbReference type="Proteomes" id="UP001295740"/>
    </source>
</evidence>
<sequence length="79" mass="8966">MASTVFRIAVLLFDPKAPREMKLRFRFASSWLTSDEQSSFNKGISSVVVYHASPRRTTRFDCADEVDEVGHSRRAVDAD</sequence>
<comment type="caution">
    <text evidence="1">The sequence shown here is derived from an EMBL/GenBank/DDBJ whole genome shotgun (WGS) entry which is preliminary data.</text>
</comment>
<organism evidence="1 2">
    <name type="scientific">Anthostomella pinea</name>
    <dbReference type="NCBI Taxonomy" id="933095"/>
    <lineage>
        <taxon>Eukaryota</taxon>
        <taxon>Fungi</taxon>
        <taxon>Dikarya</taxon>
        <taxon>Ascomycota</taxon>
        <taxon>Pezizomycotina</taxon>
        <taxon>Sordariomycetes</taxon>
        <taxon>Xylariomycetidae</taxon>
        <taxon>Xylariales</taxon>
        <taxon>Xylariaceae</taxon>
        <taxon>Anthostomella</taxon>
    </lineage>
</organism>